<reference evidence="3 4" key="1">
    <citation type="submission" date="2023-09" db="EMBL/GenBank/DDBJ databases">
        <authorList>
            <person name="Rey-Velasco X."/>
        </authorList>
    </citation>
    <scope>NUCLEOTIDE SEQUENCE [LARGE SCALE GENOMIC DNA]</scope>
    <source>
        <strain evidence="3 4">F158</strain>
    </source>
</reference>
<accession>A0ABU3DJX6</accession>
<comment type="caution">
    <text evidence="3">The sequence shown here is derived from an EMBL/GenBank/DDBJ whole genome shotgun (WGS) entry which is preliminary data.</text>
</comment>
<evidence type="ECO:0000259" key="2">
    <source>
        <dbReference type="Pfam" id="PF11160"/>
    </source>
</evidence>
<keyword evidence="4" id="KW-1185">Reference proteome</keyword>
<dbReference type="EMBL" id="JAVRHL010000003">
    <property type="protein sequence ID" value="MDT0684025.1"/>
    <property type="molecule type" value="Genomic_DNA"/>
</dbReference>
<feature type="compositionally biased region" description="Basic and acidic residues" evidence="1">
    <location>
        <begin position="53"/>
        <end position="70"/>
    </location>
</feature>
<organism evidence="3 4">
    <name type="scientific">Tropicimonas omnivorans</name>
    <dbReference type="NCBI Taxonomy" id="3075590"/>
    <lineage>
        <taxon>Bacteria</taxon>
        <taxon>Pseudomonadati</taxon>
        <taxon>Pseudomonadota</taxon>
        <taxon>Alphaproteobacteria</taxon>
        <taxon>Rhodobacterales</taxon>
        <taxon>Roseobacteraceae</taxon>
        <taxon>Tropicimonas</taxon>
    </lineage>
</organism>
<evidence type="ECO:0000313" key="3">
    <source>
        <dbReference type="EMBL" id="MDT0684025.1"/>
    </source>
</evidence>
<dbReference type="InterPro" id="IPR021331">
    <property type="entry name" value="Hva1_TUDOR"/>
</dbReference>
<proteinExistence type="predicted"/>
<evidence type="ECO:0000256" key="1">
    <source>
        <dbReference type="SAM" id="MobiDB-lite"/>
    </source>
</evidence>
<name>A0ABU3DJX6_9RHOB</name>
<sequence>MSYKEGDKLQWNWGNGTGTGTVSKVYTQKITKKIKGNEVTRDASEDEPAYLLKQEDGTEVLKSESEVKKA</sequence>
<evidence type="ECO:0000313" key="4">
    <source>
        <dbReference type="Proteomes" id="UP001265259"/>
    </source>
</evidence>
<dbReference type="RefSeq" id="WP_311693098.1">
    <property type="nucleotide sequence ID" value="NZ_JAVRHL010000003.1"/>
</dbReference>
<dbReference type="Proteomes" id="UP001265259">
    <property type="component" value="Unassembled WGS sequence"/>
</dbReference>
<dbReference type="Pfam" id="PF11160">
    <property type="entry name" value="Hva1_TUDOR"/>
    <property type="match status" value="1"/>
</dbReference>
<feature type="region of interest" description="Disordered" evidence="1">
    <location>
        <begin position="37"/>
        <end position="70"/>
    </location>
</feature>
<protein>
    <submittedName>
        <fullName evidence="3">DUF2945 domain-containing protein</fullName>
    </submittedName>
</protein>
<feature type="domain" description="Hypervirulence associated protein TUDOR" evidence="2">
    <location>
        <begin position="6"/>
        <end position="67"/>
    </location>
</feature>
<gene>
    <name evidence="3" type="ORF">RM543_15145</name>
</gene>